<dbReference type="AlphaFoldDB" id="I2Q388"/>
<dbReference type="PROSITE" id="PS00077">
    <property type="entry name" value="COX1_CUB"/>
    <property type="match status" value="1"/>
</dbReference>
<evidence type="ECO:0000256" key="1">
    <source>
        <dbReference type="ARBA" id="ARBA00004141"/>
    </source>
</evidence>
<evidence type="ECO:0000256" key="3">
    <source>
        <dbReference type="ARBA" id="ARBA00022692"/>
    </source>
</evidence>
<feature type="transmembrane region" description="Helical" evidence="7">
    <location>
        <begin position="300"/>
        <end position="320"/>
    </location>
</feature>
<feature type="transmembrane region" description="Helical" evidence="7">
    <location>
        <begin position="196"/>
        <end position="220"/>
    </location>
</feature>
<keyword evidence="6" id="KW-0249">Electron transport</keyword>
<dbReference type="OrthoDB" id="9806838at2"/>
<keyword evidence="3 6" id="KW-0812">Transmembrane</keyword>
<evidence type="ECO:0000256" key="5">
    <source>
        <dbReference type="ARBA" id="ARBA00023136"/>
    </source>
</evidence>
<feature type="domain" description="Cytochrome oxidase subunit I profile" evidence="8">
    <location>
        <begin position="1"/>
        <end position="462"/>
    </location>
</feature>
<reference evidence="9" key="1">
    <citation type="submission" date="2011-11" db="EMBL/GenBank/DDBJ databases">
        <title>Improved High-Quality Draft sequence of Desulfovibrio sp. U5L.</title>
        <authorList>
            <consortium name="US DOE Joint Genome Institute"/>
            <person name="Lucas S."/>
            <person name="Han J."/>
            <person name="Lapidus A."/>
            <person name="Cheng J.-F."/>
            <person name="Goodwin L."/>
            <person name="Pitluck S."/>
            <person name="Peters L."/>
            <person name="Ovchinnikova G."/>
            <person name="Held B."/>
            <person name="Detter J.C."/>
            <person name="Han C."/>
            <person name="Tapia R."/>
            <person name="Land M."/>
            <person name="Hauser L."/>
            <person name="Kyrpides N."/>
            <person name="Ivanova N."/>
            <person name="Pagani I."/>
            <person name="Gabster J."/>
            <person name="Walker C."/>
            <person name="Stolyar S."/>
            <person name="Stahl D."/>
            <person name="Arkin A."/>
            <person name="Dehal P."/>
            <person name="Hazen T."/>
            <person name="Woyke T."/>
        </authorList>
    </citation>
    <scope>NUCLEOTIDE SEQUENCE [LARGE SCALE GENOMIC DNA]</scope>
    <source>
        <strain evidence="9">U5L</strain>
    </source>
</reference>
<dbReference type="GO" id="GO:0006119">
    <property type="term" value="P:oxidative phosphorylation"/>
    <property type="evidence" value="ECO:0007669"/>
    <property type="project" value="UniProtKB-UniPathway"/>
</dbReference>
<dbReference type="InterPro" id="IPR000883">
    <property type="entry name" value="Cyt_C_Oxase_1"/>
</dbReference>
<dbReference type="UniPathway" id="UPA00705"/>
<dbReference type="GO" id="GO:0015990">
    <property type="term" value="P:electron transport coupled proton transport"/>
    <property type="evidence" value="ECO:0007669"/>
    <property type="project" value="TreeGrafter"/>
</dbReference>
<feature type="transmembrane region" description="Helical" evidence="7">
    <location>
        <begin position="340"/>
        <end position="364"/>
    </location>
</feature>
<dbReference type="EMBL" id="JH600068">
    <property type="protein sequence ID" value="EIG54244.1"/>
    <property type="molecule type" value="Genomic_DNA"/>
</dbReference>
<dbReference type="GO" id="GO:0004129">
    <property type="term" value="F:cytochrome-c oxidase activity"/>
    <property type="evidence" value="ECO:0007669"/>
    <property type="project" value="InterPro"/>
</dbReference>
<proteinExistence type="inferred from homology"/>
<keyword evidence="6" id="KW-0813">Transport</keyword>
<keyword evidence="2 6" id="KW-0679">Respiratory chain</keyword>
<evidence type="ECO:0000256" key="2">
    <source>
        <dbReference type="ARBA" id="ARBA00022660"/>
    </source>
</evidence>
<dbReference type="HOGENOM" id="CLU_017702_3_4_7"/>
<accession>I2Q388</accession>
<evidence type="ECO:0000259" key="8">
    <source>
        <dbReference type="PROSITE" id="PS50855"/>
    </source>
</evidence>
<comment type="subcellular location">
    <subcellularLocation>
        <location evidence="1">Membrane</location>
        <topology evidence="1">Multi-pass membrane protein</topology>
    </subcellularLocation>
</comment>
<dbReference type="GO" id="GO:0016020">
    <property type="term" value="C:membrane"/>
    <property type="evidence" value="ECO:0007669"/>
    <property type="project" value="UniProtKB-SubCell"/>
</dbReference>
<keyword evidence="5 7" id="KW-0472">Membrane</keyword>
<feature type="transmembrane region" description="Helical" evidence="7">
    <location>
        <begin position="59"/>
        <end position="79"/>
    </location>
</feature>
<organism evidence="9">
    <name type="scientific">Desulfovibrio sp. U5L</name>
    <dbReference type="NCBI Taxonomy" id="596152"/>
    <lineage>
        <taxon>Bacteria</taxon>
        <taxon>Pseudomonadati</taxon>
        <taxon>Thermodesulfobacteriota</taxon>
        <taxon>Desulfovibrionia</taxon>
        <taxon>Desulfovibrionales</taxon>
        <taxon>Desulfovibrionaceae</taxon>
        <taxon>Desulfovibrio</taxon>
    </lineage>
</organism>
<protein>
    <submittedName>
        <fullName evidence="9">Cbb3-type cytochrome oxidase, subunit 1</fullName>
    </submittedName>
</protein>
<keyword evidence="6" id="KW-0479">Metal-binding</keyword>
<sequence>MPDFYDKEHSAALAFLWAGAIWFVVGTLYGLASAIDLVAPDTFRNIPWLVFGRARPVHTNTVIFGFVGNTLVGCGLYYVKALLRPRQWPERLAWVVFALWNLAVVSGPFTFSFGISQGREYSEYVWPADVAILLAMVLAIALLAVAVRSRREATMYVAVWYFVGTFLWISGVYFVGNVMWHPATGAMPGLVDSVYLWFYGHNLVGLLLTPLAVGLAYYVIPRVTGTKLFSHTLSLVGFWTLVIFYTHIGAHHILQTPIPNWLKVAAVVHSGAMAVPVFTVLVNLWVTARGAGGRLLRDPAGRFVLAGTIWYLVTCIQGPVQSLPFVQRATHLNNFNVGHAHIAVLGFSGYIALGGLWHILPLAVRRRLWSDRLVNLQFGLLTLGLGGFFFILSIAGLIQGQSWLNGETVYRVLPDIAPYMVLRAAFGLSIIAAALVGLYNLSMTVRHGEPFDPASQPRGILP</sequence>
<keyword evidence="4 7" id="KW-1133">Transmembrane helix</keyword>
<dbReference type="GO" id="GO:0020037">
    <property type="term" value="F:heme binding"/>
    <property type="evidence" value="ECO:0007669"/>
    <property type="project" value="InterPro"/>
</dbReference>
<dbReference type="Pfam" id="PF00115">
    <property type="entry name" value="COX1"/>
    <property type="match status" value="1"/>
</dbReference>
<dbReference type="eggNOG" id="COG3278">
    <property type="taxonomic scope" value="Bacteria"/>
</dbReference>
<keyword evidence="6" id="KW-0408">Iron</keyword>
<comment type="similarity">
    <text evidence="6">Belongs to the heme-copper respiratory oxidase family.</text>
</comment>
<feature type="transmembrane region" description="Helical" evidence="7">
    <location>
        <begin position="91"/>
        <end position="112"/>
    </location>
</feature>
<feature type="transmembrane region" description="Helical" evidence="7">
    <location>
        <begin position="232"/>
        <end position="254"/>
    </location>
</feature>
<dbReference type="SUPFAM" id="SSF81442">
    <property type="entry name" value="Cytochrome c oxidase subunit I-like"/>
    <property type="match status" value="1"/>
</dbReference>
<name>I2Q388_9BACT</name>
<dbReference type="InterPro" id="IPR023615">
    <property type="entry name" value="Cyt_c_Oxase_su1_BS"/>
</dbReference>
<keyword evidence="6" id="KW-0349">Heme</keyword>
<feature type="transmembrane region" description="Helical" evidence="7">
    <location>
        <begin position="158"/>
        <end position="176"/>
    </location>
</feature>
<feature type="transmembrane region" description="Helical" evidence="7">
    <location>
        <begin position="124"/>
        <end position="146"/>
    </location>
</feature>
<feature type="transmembrane region" description="Helical" evidence="7">
    <location>
        <begin position="12"/>
        <end position="39"/>
    </location>
</feature>
<gene>
    <name evidence="9" type="ORF">DesU5LDRAFT_2588</name>
</gene>
<dbReference type="PANTHER" id="PTHR10422:SF29">
    <property type="entry name" value="CYTOCHROME C OXIDASE SUBUNIT 1 HOMOLOG, BACTEROID"/>
    <property type="match status" value="1"/>
</dbReference>
<dbReference type="PROSITE" id="PS50855">
    <property type="entry name" value="COX1"/>
    <property type="match status" value="1"/>
</dbReference>
<dbReference type="InterPro" id="IPR023616">
    <property type="entry name" value="Cyt_c_oxase-like_su1_dom"/>
</dbReference>
<dbReference type="Gene3D" id="1.20.210.10">
    <property type="entry name" value="Cytochrome c oxidase-like, subunit I domain"/>
    <property type="match status" value="1"/>
</dbReference>
<dbReference type="GO" id="GO:0022904">
    <property type="term" value="P:respiratory electron transport chain"/>
    <property type="evidence" value="ECO:0007669"/>
    <property type="project" value="TreeGrafter"/>
</dbReference>
<feature type="transmembrane region" description="Helical" evidence="7">
    <location>
        <begin position="420"/>
        <end position="441"/>
    </location>
</feature>
<dbReference type="STRING" id="596152.DesU5LDRAFT_2588"/>
<feature type="transmembrane region" description="Helical" evidence="7">
    <location>
        <begin position="266"/>
        <end position="288"/>
    </location>
</feature>
<evidence type="ECO:0000256" key="4">
    <source>
        <dbReference type="ARBA" id="ARBA00022989"/>
    </source>
</evidence>
<evidence type="ECO:0000256" key="6">
    <source>
        <dbReference type="RuleBase" id="RU000370"/>
    </source>
</evidence>
<feature type="transmembrane region" description="Helical" evidence="7">
    <location>
        <begin position="376"/>
        <end position="400"/>
    </location>
</feature>
<dbReference type="InterPro" id="IPR036927">
    <property type="entry name" value="Cyt_c_oxase-like_su1_sf"/>
</dbReference>
<dbReference type="PANTHER" id="PTHR10422">
    <property type="entry name" value="CYTOCHROME C OXIDASE SUBUNIT 1"/>
    <property type="match status" value="1"/>
</dbReference>
<evidence type="ECO:0000256" key="7">
    <source>
        <dbReference type="SAM" id="Phobius"/>
    </source>
</evidence>
<evidence type="ECO:0000313" key="9">
    <source>
        <dbReference type="EMBL" id="EIG54244.1"/>
    </source>
</evidence>